<dbReference type="Gene3D" id="3.60.20.40">
    <property type="match status" value="1"/>
</dbReference>
<dbReference type="Proteomes" id="UP000612808">
    <property type="component" value="Unassembled WGS sequence"/>
</dbReference>
<gene>
    <name evidence="2" type="primary">ggt</name>
    <name evidence="2" type="ORF">Aru02nite_65060</name>
</gene>
<dbReference type="PRINTS" id="PR01210">
    <property type="entry name" value="GGTRANSPTASE"/>
</dbReference>
<comment type="caution">
    <text evidence="2">The sequence shown here is derived from an EMBL/GenBank/DDBJ whole genome shotgun (WGS) entry which is preliminary data.</text>
</comment>
<dbReference type="InterPro" id="IPR029055">
    <property type="entry name" value="Ntn_hydrolases_N"/>
</dbReference>
<feature type="region of interest" description="Disordered" evidence="1">
    <location>
        <begin position="356"/>
        <end position="411"/>
    </location>
</feature>
<dbReference type="EMBL" id="BOMB01000045">
    <property type="protein sequence ID" value="GID15617.1"/>
    <property type="molecule type" value="Genomic_DNA"/>
</dbReference>
<dbReference type="AlphaFoldDB" id="A0A8J3JBX9"/>
<sequence>MSTTRPELTGDHGMVASTHWLASAAGMSVLERGGNAFDAAVTAGFVLQVAEPHLNGPGGEVPALVWSESDQRVSTVCGQGVTPAAATVDAYRELGLDLVPGTGLLAATVPGAFGGWLLMLDRWGTWRLRDVLAPALAYAERGVPVLDQIHTAIGTVADMFRADWPTSAATWLPRDAVPAAGARLTNPALAATYRRVVAEAEAHGPDRSAEIEAARRAWYEGFVAERIAEFCAGRGWRDTSGREHGGLLSGDDLASWRATVEEPATYDYHGVTVCKTGPWGQGPAFLQQLALLKGYDLAAASPAEFVHTVTEAAKLAFADREAWYGDPRYADVPLATLLSDAYNDRRRALIGAEASLELRPGDPDGRTPVLPHPPGPVPVDPRSGVLSGVGEPTVSVHDGHERTGTDGRVRGDTCHLDVVDRWGNMVSATPSGGWLQSSPTIPDLGFCLGTRAQMCWLRDGPPASLRPGARPRTTLSPSYALREGRPWLAFGTPGGDQQDQWSVTFLLSVLHRGLGLQEAIDAPMFHSLHVPSSFWPRGSRPGVLLVEDRTDAAVVADLRRRGHLVEPQDGWSLGRLSAVARDPGWRPAPAAPGTGFLRAAANPRGAQGYAVGR</sequence>
<dbReference type="Gene3D" id="1.10.246.130">
    <property type="match status" value="1"/>
</dbReference>
<dbReference type="PANTHER" id="PTHR43881">
    <property type="entry name" value="GAMMA-GLUTAMYLTRANSPEPTIDASE (AFU_ORTHOLOGUE AFUA_4G13580)"/>
    <property type="match status" value="1"/>
</dbReference>
<keyword evidence="3" id="KW-1185">Reference proteome</keyword>
<evidence type="ECO:0000256" key="1">
    <source>
        <dbReference type="SAM" id="MobiDB-lite"/>
    </source>
</evidence>
<evidence type="ECO:0000313" key="3">
    <source>
        <dbReference type="Proteomes" id="UP000612808"/>
    </source>
</evidence>
<dbReference type="InterPro" id="IPR052896">
    <property type="entry name" value="GGT-like_enzyme"/>
</dbReference>
<protein>
    <submittedName>
        <fullName evidence="2">Gamma-glutamyltranspeptidase</fullName>
    </submittedName>
</protein>
<feature type="compositionally biased region" description="Pro residues" evidence="1">
    <location>
        <begin position="370"/>
        <end position="379"/>
    </location>
</feature>
<feature type="compositionally biased region" description="Basic and acidic residues" evidence="1">
    <location>
        <begin position="397"/>
        <end position="411"/>
    </location>
</feature>
<dbReference type="RefSeq" id="WP_203664003.1">
    <property type="nucleotide sequence ID" value="NZ_BAAAZM010000001.1"/>
</dbReference>
<dbReference type="PANTHER" id="PTHR43881:SF1">
    <property type="entry name" value="GAMMA-GLUTAMYLTRANSPEPTIDASE (AFU_ORTHOLOGUE AFUA_4G13580)"/>
    <property type="match status" value="1"/>
</dbReference>
<organism evidence="2 3">
    <name type="scientific">Actinocatenispora rupis</name>
    <dbReference type="NCBI Taxonomy" id="519421"/>
    <lineage>
        <taxon>Bacteria</taxon>
        <taxon>Bacillati</taxon>
        <taxon>Actinomycetota</taxon>
        <taxon>Actinomycetes</taxon>
        <taxon>Micromonosporales</taxon>
        <taxon>Micromonosporaceae</taxon>
        <taxon>Actinocatenispora</taxon>
    </lineage>
</organism>
<proteinExistence type="predicted"/>
<dbReference type="SUPFAM" id="SSF56235">
    <property type="entry name" value="N-terminal nucleophile aminohydrolases (Ntn hydrolases)"/>
    <property type="match status" value="1"/>
</dbReference>
<name>A0A8J3JBX9_9ACTN</name>
<accession>A0A8J3JBX9</accession>
<dbReference type="Pfam" id="PF01019">
    <property type="entry name" value="G_glu_transpept"/>
    <property type="match status" value="1"/>
</dbReference>
<evidence type="ECO:0000313" key="2">
    <source>
        <dbReference type="EMBL" id="GID15617.1"/>
    </source>
</evidence>
<reference evidence="2" key="1">
    <citation type="submission" date="2021-01" db="EMBL/GenBank/DDBJ databases">
        <title>Whole genome shotgun sequence of Actinocatenispora rupis NBRC 107355.</title>
        <authorList>
            <person name="Komaki H."/>
            <person name="Tamura T."/>
        </authorList>
    </citation>
    <scope>NUCLEOTIDE SEQUENCE</scope>
    <source>
        <strain evidence="2">NBRC 107355</strain>
    </source>
</reference>
<dbReference type="InterPro" id="IPR043138">
    <property type="entry name" value="GGT_lsub"/>
</dbReference>
<dbReference type="InterPro" id="IPR043137">
    <property type="entry name" value="GGT_ssub_C"/>
</dbReference>